<dbReference type="GO" id="GO:0051117">
    <property type="term" value="F:ATPase binding"/>
    <property type="evidence" value="ECO:0007669"/>
    <property type="project" value="TreeGrafter"/>
</dbReference>
<evidence type="ECO:0000313" key="11">
    <source>
        <dbReference type="EMBL" id="MCU7379482.1"/>
    </source>
</evidence>
<evidence type="ECO:0000256" key="3">
    <source>
        <dbReference type="ARBA" id="ARBA00022448"/>
    </source>
</evidence>
<evidence type="ECO:0000313" key="10">
    <source>
        <dbReference type="EMBL" id="MCU7376933.1"/>
    </source>
</evidence>
<protein>
    <recommendedName>
        <fullName evidence="13">V-type ATP synthase subunit I</fullName>
    </recommendedName>
</protein>
<evidence type="ECO:0000256" key="4">
    <source>
        <dbReference type="ARBA" id="ARBA00022692"/>
    </source>
</evidence>
<dbReference type="Gene3D" id="3.30.70.2750">
    <property type="match status" value="1"/>
</dbReference>
<evidence type="ECO:0000256" key="2">
    <source>
        <dbReference type="ARBA" id="ARBA00009904"/>
    </source>
</evidence>
<dbReference type="Proteomes" id="UP001065549">
    <property type="component" value="Unassembled WGS sequence"/>
</dbReference>
<keyword evidence="7 9" id="KW-0472">Membrane</keyword>
<keyword evidence="12" id="KW-1185">Reference proteome</keyword>
<dbReference type="GO" id="GO:0033179">
    <property type="term" value="C:proton-transporting V-type ATPase, V0 domain"/>
    <property type="evidence" value="ECO:0007669"/>
    <property type="project" value="InterPro"/>
</dbReference>
<reference evidence="11" key="1">
    <citation type="submission" date="2022-09" db="EMBL/GenBank/DDBJ databases">
        <title>Culturomic study of gut microbiota in children with autism spectrum disorder.</title>
        <authorList>
            <person name="Efimov B.A."/>
            <person name="Chaplin A.V."/>
            <person name="Sokolova S.R."/>
            <person name="Pikina A.P."/>
            <person name="Korzhanova M."/>
            <person name="Belova V."/>
            <person name="Korostin D."/>
        </authorList>
    </citation>
    <scope>NUCLEOTIDE SEQUENCE</scope>
    <source>
        <strain evidence="11">ASD5510</strain>
    </source>
</reference>
<evidence type="ECO:0000256" key="1">
    <source>
        <dbReference type="ARBA" id="ARBA00004141"/>
    </source>
</evidence>
<dbReference type="EMBL" id="JAOSHN010000001">
    <property type="protein sequence ID" value="MCU7376933.1"/>
    <property type="molecule type" value="Genomic_DNA"/>
</dbReference>
<dbReference type="GO" id="GO:0016471">
    <property type="term" value="C:vacuolar proton-transporting V-type ATPase complex"/>
    <property type="evidence" value="ECO:0007669"/>
    <property type="project" value="TreeGrafter"/>
</dbReference>
<keyword evidence="8" id="KW-0175">Coiled coil</keyword>
<feature type="transmembrane region" description="Helical" evidence="9">
    <location>
        <begin position="481"/>
        <end position="502"/>
    </location>
</feature>
<feature type="transmembrane region" description="Helical" evidence="9">
    <location>
        <begin position="355"/>
        <end position="386"/>
    </location>
</feature>
<dbReference type="EMBL" id="JAOSHN010000005">
    <property type="protein sequence ID" value="MCU7379482.1"/>
    <property type="molecule type" value="Genomic_DNA"/>
</dbReference>
<dbReference type="GO" id="GO:0007035">
    <property type="term" value="P:vacuolar acidification"/>
    <property type="evidence" value="ECO:0007669"/>
    <property type="project" value="TreeGrafter"/>
</dbReference>
<comment type="subcellular location">
    <subcellularLocation>
        <location evidence="1">Membrane</location>
        <topology evidence="1">Multi-pass membrane protein</topology>
    </subcellularLocation>
</comment>
<dbReference type="GO" id="GO:0046961">
    <property type="term" value="F:proton-transporting ATPase activity, rotational mechanism"/>
    <property type="evidence" value="ECO:0007669"/>
    <property type="project" value="InterPro"/>
</dbReference>
<comment type="similarity">
    <text evidence="2">Belongs to the V-ATPase 116 kDa subunit family.</text>
</comment>
<feature type="transmembrane region" description="Helical" evidence="9">
    <location>
        <begin position="508"/>
        <end position="526"/>
    </location>
</feature>
<feature type="transmembrane region" description="Helical" evidence="9">
    <location>
        <begin position="583"/>
        <end position="607"/>
    </location>
</feature>
<evidence type="ECO:0000256" key="6">
    <source>
        <dbReference type="ARBA" id="ARBA00023065"/>
    </source>
</evidence>
<keyword evidence="6" id="KW-0406">Ion transport</keyword>
<gene>
    <name evidence="10" type="ORF">OBO34_01035</name>
    <name evidence="11" type="ORF">OBO34_14130</name>
</gene>
<name>A0A9J6QT94_9FIRM</name>
<dbReference type="PANTHER" id="PTHR11629:SF63">
    <property type="entry name" value="V-TYPE PROTON ATPASE SUBUNIT A"/>
    <property type="match status" value="1"/>
</dbReference>
<comment type="caution">
    <text evidence="11">The sequence shown here is derived from an EMBL/GenBank/DDBJ whole genome shotgun (WGS) entry which is preliminary data.</text>
</comment>
<evidence type="ECO:0000256" key="5">
    <source>
        <dbReference type="ARBA" id="ARBA00022989"/>
    </source>
</evidence>
<feature type="transmembrane region" description="Helical" evidence="9">
    <location>
        <begin position="559"/>
        <end position="577"/>
    </location>
</feature>
<evidence type="ECO:0008006" key="13">
    <source>
        <dbReference type="Google" id="ProtNLM"/>
    </source>
</evidence>
<feature type="coiled-coil region" evidence="8">
    <location>
        <begin position="236"/>
        <end position="270"/>
    </location>
</feature>
<dbReference type="Gene3D" id="3.30.70.2170">
    <property type="match status" value="1"/>
</dbReference>
<accession>A0A9J6QT94</accession>
<evidence type="ECO:0000256" key="9">
    <source>
        <dbReference type="SAM" id="Phobius"/>
    </source>
</evidence>
<keyword evidence="5 9" id="KW-1133">Transmembrane helix</keyword>
<dbReference type="PANTHER" id="PTHR11629">
    <property type="entry name" value="VACUOLAR PROTON ATPASES"/>
    <property type="match status" value="1"/>
</dbReference>
<keyword evidence="4 9" id="KW-0812">Transmembrane</keyword>
<sequence length="649" mass="72519">MIEKMEKVYIYSLRGQSTDIMEDIQRCGVVEPTATQSMLEEDAVKILERSESIDLSREEDLVDKLDECIAALKEFGEKRSLFYKRPLVTYKELTNDQVLFDTMKTCDHIEGIVKERNRYQKELTKAEFERASFVSWESLDAEIGDFRTQRTKLLCYVLPAPRDLEEVEAAAGEKELDVYLKKISEDDENRYMVALFHQKDEKAVRETISMFGAKEFTLEGIRGTFKENIESCDQKIAVLTKQVAGENEKLKALAEKRTELEMAYDAIKVRMDCLASKDNLLHTDKVDIITGWVVADKKDKVSRELEKYTCCYEYTEPEKDEDFPVLMKNSKLVAPFGALTEMYSLPNANSMDTNWAIGFFFFLFFGMMLSDAGYGLLLTVGGLGAAKLLDVGEGMKRLLTMLGISGISTIIFGLIYGSFFGDVIPSVAKVFFGKTVEIPQLIDPLTQPMVVLGLSCGLGVIHLFLGMGFKAYLMIKRGDKWGALFDVGFWYIFLIGLPLLILPGRLKMIGIVMSIVGALGLVCTQGRSKPTIFGKISSGVMSLYDVTGYFSDVLSYSRILALGLATGVIASVVNTIGTLTGGGIVGAILFIVIFVFGHALNMAINALGAYVHSARLQYVEFFGKYYESGGRKFEPLKARTKYVNVTEEK</sequence>
<dbReference type="Gene3D" id="1.20.1460.20">
    <property type="match status" value="1"/>
</dbReference>
<feature type="transmembrane region" description="Helical" evidence="9">
    <location>
        <begin position="398"/>
        <end position="419"/>
    </location>
</feature>
<dbReference type="Pfam" id="PF01496">
    <property type="entry name" value="V_ATPase_I"/>
    <property type="match status" value="1"/>
</dbReference>
<dbReference type="AlphaFoldDB" id="A0A9J6QT94"/>
<keyword evidence="3" id="KW-0813">Transport</keyword>
<proteinExistence type="inferred from homology"/>
<organism evidence="11 12">
    <name type="scientific">Hominibacterium faecale</name>
    <dbReference type="NCBI Taxonomy" id="2839743"/>
    <lineage>
        <taxon>Bacteria</taxon>
        <taxon>Bacillati</taxon>
        <taxon>Bacillota</taxon>
        <taxon>Clostridia</taxon>
        <taxon>Peptostreptococcales</taxon>
        <taxon>Anaerovoracaceae</taxon>
        <taxon>Hominibacterium</taxon>
    </lineage>
</organism>
<evidence type="ECO:0000256" key="7">
    <source>
        <dbReference type="ARBA" id="ARBA00023136"/>
    </source>
</evidence>
<dbReference type="RefSeq" id="WP_148398524.1">
    <property type="nucleotide sequence ID" value="NZ_JAJAGH010000005.1"/>
</dbReference>
<evidence type="ECO:0000313" key="12">
    <source>
        <dbReference type="Proteomes" id="UP001065549"/>
    </source>
</evidence>
<evidence type="ECO:0000256" key="8">
    <source>
        <dbReference type="SAM" id="Coils"/>
    </source>
</evidence>
<feature type="transmembrane region" description="Helical" evidence="9">
    <location>
        <begin position="449"/>
        <end position="469"/>
    </location>
</feature>
<dbReference type="InterPro" id="IPR002490">
    <property type="entry name" value="V-ATPase_116kDa_su"/>
</dbReference>